<organism evidence="1 2">
    <name type="scientific">Metamycoplasma orale</name>
    <name type="common">Mycoplasma orale</name>
    <dbReference type="NCBI Taxonomy" id="2121"/>
    <lineage>
        <taxon>Bacteria</taxon>
        <taxon>Bacillati</taxon>
        <taxon>Mycoplasmatota</taxon>
        <taxon>Mycoplasmoidales</taxon>
        <taxon>Metamycoplasmataceae</taxon>
        <taxon>Metamycoplasma</taxon>
    </lineage>
</organism>
<dbReference type="AlphaFoldDB" id="A0A448ZXR1"/>
<reference evidence="1 2" key="1">
    <citation type="submission" date="2019-01" db="EMBL/GenBank/DDBJ databases">
        <authorList>
            <consortium name="Pathogen Informatics"/>
        </authorList>
    </citation>
    <scope>NUCLEOTIDE SEQUENCE [LARGE SCALE GENOMIC DNA]</scope>
    <source>
        <strain evidence="1 2">NCTC10112</strain>
    </source>
</reference>
<dbReference type="Proteomes" id="UP000290482">
    <property type="component" value="Chromosome"/>
</dbReference>
<dbReference type="EMBL" id="LR214940">
    <property type="protein sequence ID" value="VEU56021.1"/>
    <property type="molecule type" value="Genomic_DNA"/>
</dbReference>
<keyword evidence="2" id="KW-1185">Reference proteome</keyword>
<gene>
    <name evidence="1" type="ORF">NCTC10112_00620</name>
</gene>
<evidence type="ECO:0000313" key="1">
    <source>
        <dbReference type="EMBL" id="VEU56021.1"/>
    </source>
</evidence>
<accession>A0A448ZXR1</accession>
<name>A0A448ZXR1_METOS</name>
<dbReference type="KEGG" id="mob:NCTC10112_00620"/>
<dbReference type="RefSeq" id="WP_022935950.1">
    <property type="nucleotide sequence ID" value="NZ_LR214940.1"/>
</dbReference>
<sequence>MKTPKTNSKSKSTNNLEELKQSAKKEFLEAKTSDVLDIYTEERKIIVETVDHEKVNFYIILVIKEGDTQYICTTDGIDMFAFLKKRDDSEETTLIDDDKEAEILSDVLEEFLDVNKIYCLNSKTKTLKDLYNELIYEDDEEEDQE</sequence>
<evidence type="ECO:0000313" key="2">
    <source>
        <dbReference type="Proteomes" id="UP000290482"/>
    </source>
</evidence>
<protein>
    <submittedName>
        <fullName evidence="1">Uncharacterized protein</fullName>
    </submittedName>
</protein>
<proteinExistence type="predicted"/>